<dbReference type="Proteomes" id="UP000217005">
    <property type="component" value="Unassembled WGS sequence"/>
</dbReference>
<reference evidence="1 2" key="1">
    <citation type="submission" date="2017-05" db="EMBL/GenBank/DDBJ databases">
        <title>Complete and WGS of Bordetella genogroups.</title>
        <authorList>
            <person name="Spilker T."/>
            <person name="LiPuma J."/>
        </authorList>
    </citation>
    <scope>NUCLEOTIDE SEQUENCE [LARGE SCALE GENOMIC DNA]</scope>
    <source>
        <strain evidence="1 2">AU17610</strain>
    </source>
</reference>
<organism evidence="1 2">
    <name type="scientific">Bordetella genomosp. 1</name>
    <dbReference type="NCBI Taxonomy" id="1395607"/>
    <lineage>
        <taxon>Bacteria</taxon>
        <taxon>Pseudomonadati</taxon>
        <taxon>Pseudomonadota</taxon>
        <taxon>Betaproteobacteria</taxon>
        <taxon>Burkholderiales</taxon>
        <taxon>Alcaligenaceae</taxon>
        <taxon>Bordetella</taxon>
    </lineage>
</organism>
<protein>
    <submittedName>
        <fullName evidence="1">Uncharacterized protein</fullName>
    </submittedName>
</protein>
<accession>A0A261SFT8</accession>
<gene>
    <name evidence="1" type="ORF">CEG14_13280</name>
</gene>
<sequence length="183" mass="18984">MTPADEQAFALAVLAHWPSARFVDLGLEPQTPAPPLVTGWPAACRGRRVTLVDGSRFDAAAFHARYVAPHPGGQGWAYAMVGAGLVNLWRSAPYDDMPQGLRNGELRATIPAGDPATAAFAKAVFAAAKAGAAKVYAVDAATGALASRAEPGFIAGADAAARYDGQDGAYLNNHPQALFAARR</sequence>
<evidence type="ECO:0000313" key="2">
    <source>
        <dbReference type="Proteomes" id="UP000217005"/>
    </source>
</evidence>
<proteinExistence type="predicted"/>
<comment type="caution">
    <text evidence="1">The sequence shown here is derived from an EMBL/GenBank/DDBJ whole genome shotgun (WGS) entry which is preliminary data.</text>
</comment>
<name>A0A261SFT8_9BORD</name>
<dbReference type="AlphaFoldDB" id="A0A261SFT8"/>
<dbReference type="EMBL" id="NEVL01000003">
    <property type="protein sequence ID" value="OZI36005.1"/>
    <property type="molecule type" value="Genomic_DNA"/>
</dbReference>
<evidence type="ECO:0000313" key="1">
    <source>
        <dbReference type="EMBL" id="OZI36005.1"/>
    </source>
</evidence>